<feature type="active site" description="Nucleophile" evidence="6">
    <location>
        <position position="366"/>
    </location>
</feature>
<evidence type="ECO:0000313" key="8">
    <source>
        <dbReference type="EMBL" id="ESR24746.1"/>
    </source>
</evidence>
<sequence length="409" mass="43826">MPEILDIDRLGHRGDGIAATAEGELFVPFTLPGEQVEIDRGGERPELLRVVRPAAERIAPVCRHFGTCGGCQLQHLAQEPYLAFKRGLVIHALRQRGLEAEVDPVIAVPHASRRRVVFSARRVKGGAVLGYSERMSHTLVDVEECPILVPDLEAMIAPMRGWLPPLVSPKGDTRITVLDTQTGLDVAVEQGVTPSPRQISELAAGAAALRLARLSLDGETLILRDEPVISFDGIRVTPPPGAFLQASAASEAAMAQLVLDGVGKAKKVADLYCGIGTFALRLGRKARVTAVEASQAALDALEKAARAGQGTKPLATLRRDLDRLPLTAPELKGFDAVVFDPPRAGAKAQAEELARSSVRRVVAVSCNPATLARDLKILSEGGFQIRFVRPVDQFVFSSHIECVAALERG</sequence>
<dbReference type="OrthoDB" id="9804590at2"/>
<proteinExistence type="inferred from homology"/>
<evidence type="ECO:0000256" key="1">
    <source>
        <dbReference type="ARBA" id="ARBA00022485"/>
    </source>
</evidence>
<dbReference type="InterPro" id="IPR029063">
    <property type="entry name" value="SAM-dependent_MTases_sf"/>
</dbReference>
<dbReference type="EC" id="2.1.1.-" evidence="8"/>
<dbReference type="InterPro" id="IPR012340">
    <property type="entry name" value="NA-bd_OB-fold"/>
</dbReference>
<keyword evidence="2 6" id="KW-0489">Methyltransferase</keyword>
<dbReference type="InterPro" id="IPR010280">
    <property type="entry name" value="U5_MeTrfase_fam"/>
</dbReference>
<keyword evidence="1" id="KW-0408">Iron</keyword>
<dbReference type="eggNOG" id="COG2265">
    <property type="taxonomic scope" value="Bacteria"/>
</dbReference>
<evidence type="ECO:0000256" key="2">
    <source>
        <dbReference type="ARBA" id="ARBA00022603"/>
    </source>
</evidence>
<dbReference type="CDD" id="cd02440">
    <property type="entry name" value="AdoMet_MTases"/>
    <property type="match status" value="1"/>
</dbReference>
<feature type="active site" evidence="7">
    <location>
        <position position="366"/>
    </location>
</feature>
<evidence type="ECO:0000256" key="6">
    <source>
        <dbReference type="PROSITE-ProRule" id="PRU01024"/>
    </source>
</evidence>
<dbReference type="Gene3D" id="3.40.50.150">
    <property type="entry name" value="Vaccinia Virus protein VP39"/>
    <property type="match status" value="1"/>
</dbReference>
<dbReference type="PATRIC" id="fig|631454.5.peg.2038"/>
<dbReference type="SUPFAM" id="SSF50249">
    <property type="entry name" value="Nucleic acid-binding proteins"/>
    <property type="match status" value="1"/>
</dbReference>
<keyword evidence="1" id="KW-0479">Metal-binding</keyword>
<name>V4RF15_9HYPH</name>
<keyword evidence="9" id="KW-1185">Reference proteome</keyword>
<feature type="binding site" evidence="6">
    <location>
        <position position="245"/>
    </location>
    <ligand>
        <name>S-adenosyl-L-methionine</name>
        <dbReference type="ChEBI" id="CHEBI:59789"/>
    </ligand>
</feature>
<dbReference type="Gene3D" id="2.40.50.140">
    <property type="entry name" value="Nucleic acid-binding proteins"/>
    <property type="match status" value="1"/>
</dbReference>
<keyword evidence="3 6" id="KW-0808">Transferase</keyword>
<dbReference type="PROSITE" id="PS51687">
    <property type="entry name" value="SAM_MT_RNA_M5U"/>
    <property type="match status" value="1"/>
</dbReference>
<keyword evidence="4 6" id="KW-0949">S-adenosyl-L-methionine</keyword>
<dbReference type="Pfam" id="PF05958">
    <property type="entry name" value="tRNA_U5-meth_tr"/>
    <property type="match status" value="1"/>
</dbReference>
<dbReference type="GO" id="GO:0070475">
    <property type="term" value="P:rRNA base methylation"/>
    <property type="evidence" value="ECO:0007669"/>
    <property type="project" value="TreeGrafter"/>
</dbReference>
<evidence type="ECO:0000256" key="3">
    <source>
        <dbReference type="ARBA" id="ARBA00022679"/>
    </source>
</evidence>
<dbReference type="Gene3D" id="2.40.50.1070">
    <property type="match status" value="1"/>
</dbReference>
<dbReference type="STRING" id="631454.N177_2069"/>
<dbReference type="GO" id="GO:0070041">
    <property type="term" value="F:rRNA (uridine-C5-)-methyltransferase activity"/>
    <property type="evidence" value="ECO:0007669"/>
    <property type="project" value="TreeGrafter"/>
</dbReference>
<evidence type="ECO:0000256" key="5">
    <source>
        <dbReference type="ARBA" id="ARBA00023014"/>
    </source>
</evidence>
<evidence type="ECO:0000256" key="7">
    <source>
        <dbReference type="PROSITE-ProRule" id="PRU10015"/>
    </source>
</evidence>
<keyword evidence="1" id="KW-0004">4Fe-4S</keyword>
<dbReference type="SUPFAM" id="SSF53335">
    <property type="entry name" value="S-adenosyl-L-methionine-dependent methyltransferases"/>
    <property type="match status" value="1"/>
</dbReference>
<comment type="caution">
    <text evidence="8">The sequence shown here is derived from an EMBL/GenBank/DDBJ whole genome shotgun (WGS) entry which is preliminary data.</text>
</comment>
<dbReference type="PANTHER" id="PTHR11061:SF49">
    <property type="entry name" value="23S RRNA (URACIL(1939)-C(5))-METHYLTRANSFERASE RLMD"/>
    <property type="match status" value="1"/>
</dbReference>
<dbReference type="Proteomes" id="UP000017819">
    <property type="component" value="Unassembled WGS sequence"/>
</dbReference>
<feature type="binding site" evidence="6">
    <location>
        <position position="292"/>
    </location>
    <ligand>
        <name>S-adenosyl-L-methionine</name>
        <dbReference type="ChEBI" id="CHEBI:59789"/>
    </ligand>
</feature>
<gene>
    <name evidence="8" type="ORF">N177_2069</name>
</gene>
<dbReference type="RefSeq" id="WP_023432199.1">
    <property type="nucleotide sequence ID" value="NZ_AWXZ01000029.1"/>
</dbReference>
<accession>V4RF15</accession>
<dbReference type="EMBL" id="AWXZ01000029">
    <property type="protein sequence ID" value="ESR24746.1"/>
    <property type="molecule type" value="Genomic_DNA"/>
</dbReference>
<dbReference type="GO" id="GO:0051539">
    <property type="term" value="F:4 iron, 4 sulfur cluster binding"/>
    <property type="evidence" value="ECO:0007669"/>
    <property type="project" value="UniProtKB-KW"/>
</dbReference>
<feature type="binding site" evidence="6">
    <location>
        <position position="272"/>
    </location>
    <ligand>
        <name>S-adenosyl-L-methionine</name>
        <dbReference type="ChEBI" id="CHEBI:59789"/>
    </ligand>
</feature>
<evidence type="ECO:0000313" key="9">
    <source>
        <dbReference type="Proteomes" id="UP000017819"/>
    </source>
</evidence>
<reference evidence="8 9" key="1">
    <citation type="journal article" date="2014" name="Genome Announc.">
        <title>Draft Genome Sequence of Lutibaculum baratangense Strain AMV1T, Isolated from a Mud Volcano in Andamans, India.</title>
        <authorList>
            <person name="Singh A."/>
            <person name="Sreenivas A."/>
            <person name="Sathyanarayana Reddy G."/>
            <person name="Pinnaka A.K."/>
            <person name="Shivaji S."/>
        </authorList>
    </citation>
    <scope>NUCLEOTIDE SEQUENCE [LARGE SCALE GENOMIC DNA]</scope>
    <source>
        <strain evidence="8 9">AMV1</strain>
    </source>
</reference>
<dbReference type="PROSITE" id="PS01230">
    <property type="entry name" value="TRMA_1"/>
    <property type="match status" value="1"/>
</dbReference>
<keyword evidence="5" id="KW-0411">Iron-sulfur</keyword>
<organism evidence="8 9">
    <name type="scientific">Lutibaculum baratangense AMV1</name>
    <dbReference type="NCBI Taxonomy" id="631454"/>
    <lineage>
        <taxon>Bacteria</taxon>
        <taxon>Pseudomonadati</taxon>
        <taxon>Pseudomonadota</taxon>
        <taxon>Alphaproteobacteria</taxon>
        <taxon>Hyphomicrobiales</taxon>
        <taxon>Tepidamorphaceae</taxon>
        <taxon>Lutibaculum</taxon>
    </lineage>
</organism>
<dbReference type="PANTHER" id="PTHR11061">
    <property type="entry name" value="RNA M5U METHYLTRANSFERASE"/>
    <property type="match status" value="1"/>
</dbReference>
<feature type="binding site" evidence="6">
    <location>
        <position position="340"/>
    </location>
    <ligand>
        <name>S-adenosyl-L-methionine</name>
        <dbReference type="ChEBI" id="CHEBI:59789"/>
    </ligand>
</feature>
<evidence type="ECO:0000256" key="4">
    <source>
        <dbReference type="ARBA" id="ARBA00022691"/>
    </source>
</evidence>
<comment type="similarity">
    <text evidence="6">Belongs to the class I-like SAM-binding methyltransferase superfamily. RNA M5U methyltransferase family.</text>
</comment>
<protein>
    <submittedName>
        <fullName evidence="8">Putative RNA methyltransferase protein</fullName>
        <ecNumber evidence="8">2.1.1.-</ecNumber>
    </submittedName>
</protein>
<dbReference type="AlphaFoldDB" id="V4RF15"/>
<dbReference type="InterPro" id="IPR030390">
    <property type="entry name" value="MeTrfase_TrmA_AS"/>
</dbReference>